<reference evidence="2" key="1">
    <citation type="submission" date="2023-03" db="EMBL/GenBank/DDBJ databases">
        <title>Stygiobacter electus gen. nov., sp. nov., facultatively anaerobic thermotolerant bacterium of the class Ignavibacteria from a well of Yessentuki mineral water deposit.</title>
        <authorList>
            <person name="Podosokorskaya O.A."/>
            <person name="Elcheninov A.G."/>
            <person name="Petrova N.F."/>
            <person name="Zavarzina D.G."/>
            <person name="Kublanov I.V."/>
            <person name="Merkel A.Y."/>
        </authorList>
    </citation>
    <scope>NUCLEOTIDE SEQUENCE</scope>
    <source>
        <strain evidence="2">09-Me</strain>
    </source>
</reference>
<feature type="domain" description="Secretion system C-terminal sorting" evidence="1">
    <location>
        <begin position="431"/>
        <end position="508"/>
    </location>
</feature>
<evidence type="ECO:0000313" key="2">
    <source>
        <dbReference type="EMBL" id="MDF1611678.1"/>
    </source>
</evidence>
<accession>A0AAE3P258</accession>
<protein>
    <submittedName>
        <fullName evidence="2">T9SS type A sorting domain-containing protein</fullName>
    </submittedName>
</protein>
<dbReference type="AlphaFoldDB" id="A0AAE3P258"/>
<keyword evidence="3" id="KW-1185">Reference proteome</keyword>
<dbReference type="NCBIfam" id="TIGR04183">
    <property type="entry name" value="Por_Secre_tail"/>
    <property type="match status" value="1"/>
</dbReference>
<organism evidence="2 3">
    <name type="scientific">Stygiobacter electus</name>
    <dbReference type="NCBI Taxonomy" id="3032292"/>
    <lineage>
        <taxon>Bacteria</taxon>
        <taxon>Pseudomonadati</taxon>
        <taxon>Ignavibacteriota</taxon>
        <taxon>Ignavibacteria</taxon>
        <taxon>Ignavibacteriales</taxon>
        <taxon>Melioribacteraceae</taxon>
        <taxon>Stygiobacter</taxon>
    </lineage>
</organism>
<dbReference type="Proteomes" id="UP001221302">
    <property type="component" value="Unassembled WGS sequence"/>
</dbReference>
<dbReference type="InterPro" id="IPR026444">
    <property type="entry name" value="Secre_tail"/>
</dbReference>
<name>A0AAE3P258_9BACT</name>
<dbReference type="Gene3D" id="2.60.40.4070">
    <property type="match status" value="1"/>
</dbReference>
<evidence type="ECO:0000259" key="1">
    <source>
        <dbReference type="Pfam" id="PF18962"/>
    </source>
</evidence>
<comment type="caution">
    <text evidence="2">The sequence shown here is derived from an EMBL/GenBank/DDBJ whole genome shotgun (WGS) entry which is preliminary data.</text>
</comment>
<proteinExistence type="predicted"/>
<evidence type="ECO:0000313" key="3">
    <source>
        <dbReference type="Proteomes" id="UP001221302"/>
    </source>
</evidence>
<gene>
    <name evidence="2" type="ORF">P0M35_05925</name>
</gene>
<dbReference type="EMBL" id="JARGDL010000005">
    <property type="protein sequence ID" value="MDF1611678.1"/>
    <property type="molecule type" value="Genomic_DNA"/>
</dbReference>
<dbReference type="Pfam" id="PF18962">
    <property type="entry name" value="Por_Secre_tail"/>
    <property type="match status" value="1"/>
</dbReference>
<dbReference type="RefSeq" id="WP_321535445.1">
    <property type="nucleotide sequence ID" value="NZ_JARGDL010000005.1"/>
</dbReference>
<sequence length="511" mass="57459">MFIIKKLFYVIIFLFIFNPISKSQSIWFTHPTEGITVSNVKSSDKIAVSVNFNAIATESRYHKAWLIKLYTDVGSFQTRNNYPFQPIETTAGIKSWRIELWEEFVDGSSKYLANQTVNFYVKYKLFVANIFGGGIINVDGSTVPSGSNTIKLIGENISVGAIDQNDGAGYDRIWNASGTNNSYWQRNNTQLPGATSRDYSYTVQSGDNGATLVADLKKICYPTFQNSFINVGNGGVINVNGNSLISPTNSTPVVEANPISVSAQSHTFNGIDYSFSNWNDGSTNPNTTFYPSSNYTYTAYFIGKPSNVGKDVQISTVVNSPIVIYWTDNVNPNVVYKIYRKVFKNGIWSNETLIGEVGRGVQQFEDPDYLLANFKQYDLLNYDVRQFYTIENTYSDPQWVSVYGQLYKNEDNKNFVSLDKELPDKFSISNYPNPFNPTTKIKYELPKDGFISIKIYDALGKEITTLVNDYKKAGIYTTEFRAQSSELSSGIYFCRLVGDNVNITSKLILAK</sequence>